<comment type="caution">
    <text evidence="1">The sequence shown here is derived from an EMBL/GenBank/DDBJ whole genome shotgun (WGS) entry which is preliminary data.</text>
</comment>
<gene>
    <name evidence="1" type="ORF">Mlute_02639</name>
</gene>
<organism evidence="1 2">
    <name type="scientific">Meiothermus luteus</name>
    <dbReference type="NCBI Taxonomy" id="2026184"/>
    <lineage>
        <taxon>Bacteria</taxon>
        <taxon>Thermotogati</taxon>
        <taxon>Deinococcota</taxon>
        <taxon>Deinococci</taxon>
        <taxon>Thermales</taxon>
        <taxon>Thermaceae</taxon>
        <taxon>Meiothermus</taxon>
    </lineage>
</organism>
<dbReference type="OrthoDB" id="25856at2"/>
<protein>
    <recommendedName>
        <fullName evidence="3">Outer membrane protein beta-barrel domain protein</fullName>
    </recommendedName>
</protein>
<keyword evidence="2" id="KW-1185">Reference proteome</keyword>
<accession>A0A399EFY0</accession>
<dbReference type="EMBL" id="QWKZ01000128">
    <property type="protein sequence ID" value="RIH81980.1"/>
    <property type="molecule type" value="Genomic_DNA"/>
</dbReference>
<name>A0A399EFY0_9DEIN</name>
<dbReference type="RefSeq" id="WP_119361139.1">
    <property type="nucleotide sequence ID" value="NZ_QWKZ01000128.1"/>
</dbReference>
<proteinExistence type="predicted"/>
<evidence type="ECO:0008006" key="3">
    <source>
        <dbReference type="Google" id="ProtNLM"/>
    </source>
</evidence>
<sequence length="211" mass="22934">MRTLIALLVGTGIATAQGWGLQVAIGLTFNAPVELRVVQRGYPEVYVEGARFEGRDLEPFPYYAARLWVGSPTGLRYELELVHQKLYWLGGPGGEVVQQLNATDGFNYLLLNLAYGEGLGGLRLVPRLGLGVVVPHPETEVRNQAWGVDGDPRFYHLGGIGGQLALGVEFPGLPAALLEAKLTLSQSRLQIAQGYAEGFFRTLHVLFGLGY</sequence>
<reference evidence="1 2" key="1">
    <citation type="submission" date="2018-08" db="EMBL/GenBank/DDBJ databases">
        <title>Meiothermus luteus KCTC 52599 genome sequencing project.</title>
        <authorList>
            <person name="Da Costa M.S."/>
            <person name="Albuquerque L."/>
            <person name="Raposo P."/>
            <person name="Froufe H.J.C."/>
            <person name="Barroso C.S."/>
            <person name="Egas C."/>
        </authorList>
    </citation>
    <scope>NUCLEOTIDE SEQUENCE [LARGE SCALE GENOMIC DNA]</scope>
    <source>
        <strain evidence="1 2">KCTC 52599</strain>
    </source>
</reference>
<dbReference type="AlphaFoldDB" id="A0A399EFY0"/>
<evidence type="ECO:0000313" key="2">
    <source>
        <dbReference type="Proteomes" id="UP000265800"/>
    </source>
</evidence>
<dbReference type="Proteomes" id="UP000265800">
    <property type="component" value="Unassembled WGS sequence"/>
</dbReference>
<evidence type="ECO:0000313" key="1">
    <source>
        <dbReference type="EMBL" id="RIH81980.1"/>
    </source>
</evidence>